<dbReference type="Gene3D" id="2.120.10.80">
    <property type="entry name" value="Kelch-type beta propeller"/>
    <property type="match status" value="1"/>
</dbReference>
<dbReference type="InterPro" id="IPR006652">
    <property type="entry name" value="Kelch_1"/>
</dbReference>
<dbReference type="AlphaFoldDB" id="A0A2N3HG80"/>
<dbReference type="Proteomes" id="UP000233435">
    <property type="component" value="Unassembled WGS sequence"/>
</dbReference>
<dbReference type="InterPro" id="IPR008969">
    <property type="entry name" value="CarboxyPept-like_regulatory"/>
</dbReference>
<evidence type="ECO:0000256" key="1">
    <source>
        <dbReference type="ARBA" id="ARBA00022441"/>
    </source>
</evidence>
<comment type="caution">
    <text evidence="3">The sequence shown here is derived from an EMBL/GenBank/DDBJ whole genome shotgun (WGS) entry which is preliminary data.</text>
</comment>
<name>A0A2N3HG80_9FLAO</name>
<gene>
    <name evidence="3" type="ORF">CSW08_17575</name>
</gene>
<dbReference type="InterPro" id="IPR051746">
    <property type="entry name" value="Kelch_domain_containing_8"/>
</dbReference>
<protein>
    <submittedName>
        <fullName evidence="3">Galactose oxidase</fullName>
    </submittedName>
</protein>
<proteinExistence type="predicted"/>
<dbReference type="RefSeq" id="WP_106661212.1">
    <property type="nucleotide sequence ID" value="NZ_PJEO01000056.1"/>
</dbReference>
<dbReference type="SMART" id="SM00612">
    <property type="entry name" value="Kelch"/>
    <property type="match status" value="1"/>
</dbReference>
<dbReference type="PANTHER" id="PTHR46260">
    <property type="entry name" value="RING-TYPE DOMAIN-CONTAINING PROTEIN"/>
    <property type="match status" value="1"/>
</dbReference>
<dbReference type="SUPFAM" id="SSF49464">
    <property type="entry name" value="Carboxypeptidase regulatory domain-like"/>
    <property type="match status" value="1"/>
</dbReference>
<sequence length="444" mass="51090">MKLTLILFFLVFTAIGQNIKGTILDEETQKPIDNVNVYYNKEKIGTVSNEKGEFNLKTISKITQTDSISFSIIGYETKNHTLLKLNELNFIIHLSKKTENLEEITITSNQNLKPKLSYNNLSPLIKGVYNFGSTLVANKIYLIGGDETYFQDNAKRTLNESSSIEDFLKKLKSNFIWENYSDKLQIYDIEKDTWETSKLRFRKRAYHNIVFLNDKIYVFGGKTLSENKKREFLDDKIEVLNLNTKQIVVDNTNPHQAVNFAALSYQNNIIVMGGSVKQNNNGLKIYTDQSHIYDIATGYWYELPKMTKSKEVNGIIIKNKIYLVGGFNKIPLSEIESYDLVTGKWKNEGSLFYGIEKPALTHNDGIIYVFNNDKIMTYNIETKILYEYRIDLNLKSSQIHCDGHNLYILGGLIGDNYTNTPSSRLYSIDLNEFTKTEIINSKNN</sequence>
<accession>A0A2N3HG80</accession>
<dbReference type="Gene3D" id="2.60.40.1120">
    <property type="entry name" value="Carboxypeptidase-like, regulatory domain"/>
    <property type="match status" value="1"/>
</dbReference>
<keyword evidence="4" id="KW-1185">Reference proteome</keyword>
<evidence type="ECO:0000313" key="4">
    <source>
        <dbReference type="Proteomes" id="UP000233435"/>
    </source>
</evidence>
<dbReference type="EMBL" id="PJEO01000056">
    <property type="protein sequence ID" value="PKQ43798.1"/>
    <property type="molecule type" value="Genomic_DNA"/>
</dbReference>
<dbReference type="Pfam" id="PF13715">
    <property type="entry name" value="CarbopepD_reg_2"/>
    <property type="match status" value="1"/>
</dbReference>
<dbReference type="SUPFAM" id="SSF117281">
    <property type="entry name" value="Kelch motif"/>
    <property type="match status" value="1"/>
</dbReference>
<dbReference type="InterPro" id="IPR015915">
    <property type="entry name" value="Kelch-typ_b-propeller"/>
</dbReference>
<evidence type="ECO:0000256" key="2">
    <source>
        <dbReference type="ARBA" id="ARBA00022737"/>
    </source>
</evidence>
<dbReference type="Pfam" id="PF24681">
    <property type="entry name" value="Kelch_KLHDC2_KLHL20_DRC7"/>
    <property type="match status" value="1"/>
</dbReference>
<evidence type="ECO:0000313" key="3">
    <source>
        <dbReference type="EMBL" id="PKQ43798.1"/>
    </source>
</evidence>
<dbReference type="PANTHER" id="PTHR46260:SF3">
    <property type="entry name" value="RING-TYPE DOMAIN-CONTAINING PROTEIN"/>
    <property type="match status" value="1"/>
</dbReference>
<keyword evidence="2" id="KW-0677">Repeat</keyword>
<dbReference type="OrthoDB" id="996574at2"/>
<reference evidence="3 4" key="1">
    <citation type="submission" date="2017-12" db="EMBL/GenBank/DDBJ databases">
        <title>Confluentibacter flavum sp. nov., isolated from the saline lake.</title>
        <authorList>
            <person name="Yu L."/>
        </authorList>
    </citation>
    <scope>NUCLEOTIDE SEQUENCE [LARGE SCALE GENOMIC DNA]</scope>
    <source>
        <strain evidence="3 4">3B</strain>
    </source>
</reference>
<organism evidence="3 4">
    <name type="scientific">Confluentibacter flavum</name>
    <dbReference type="NCBI Taxonomy" id="1909700"/>
    <lineage>
        <taxon>Bacteria</taxon>
        <taxon>Pseudomonadati</taxon>
        <taxon>Bacteroidota</taxon>
        <taxon>Flavobacteriia</taxon>
        <taxon>Flavobacteriales</taxon>
        <taxon>Flavobacteriaceae</taxon>
        <taxon>Confluentibacter</taxon>
    </lineage>
</organism>
<keyword evidence="1" id="KW-0880">Kelch repeat</keyword>